<organism evidence="1 2">
    <name type="scientific">Galerina marginata (strain CBS 339.88)</name>
    <dbReference type="NCBI Taxonomy" id="685588"/>
    <lineage>
        <taxon>Eukaryota</taxon>
        <taxon>Fungi</taxon>
        <taxon>Dikarya</taxon>
        <taxon>Basidiomycota</taxon>
        <taxon>Agaricomycotina</taxon>
        <taxon>Agaricomycetes</taxon>
        <taxon>Agaricomycetidae</taxon>
        <taxon>Agaricales</taxon>
        <taxon>Agaricineae</taxon>
        <taxon>Strophariaceae</taxon>
        <taxon>Galerina</taxon>
    </lineage>
</organism>
<protein>
    <submittedName>
        <fullName evidence="1">Uncharacterized protein</fullName>
    </submittedName>
</protein>
<keyword evidence="2" id="KW-1185">Reference proteome</keyword>
<gene>
    <name evidence="1" type="ORF">GALMADRAFT_731434</name>
</gene>
<proteinExistence type="predicted"/>
<sequence length="113" mass="12136">MMKRGSITAGAMESIRVAKDQKRPCQRENISFLDHLTSQSAPLAASSVLLFCTADTLGIVPAPLIDCVGCSRSKAACPQSNEASELAANVEVNPVAIDMLINCYSRVYQFLSQ</sequence>
<evidence type="ECO:0000313" key="1">
    <source>
        <dbReference type="EMBL" id="KDR73386.1"/>
    </source>
</evidence>
<evidence type="ECO:0000313" key="2">
    <source>
        <dbReference type="Proteomes" id="UP000027222"/>
    </source>
</evidence>
<name>A0A067SR67_GALM3</name>
<dbReference type="Proteomes" id="UP000027222">
    <property type="component" value="Unassembled WGS sequence"/>
</dbReference>
<dbReference type="EMBL" id="KL142386">
    <property type="protein sequence ID" value="KDR73386.1"/>
    <property type="molecule type" value="Genomic_DNA"/>
</dbReference>
<reference evidence="2" key="1">
    <citation type="journal article" date="2014" name="Proc. Natl. Acad. Sci. U.S.A.">
        <title>Extensive sampling of basidiomycete genomes demonstrates inadequacy of the white-rot/brown-rot paradigm for wood decay fungi.</title>
        <authorList>
            <person name="Riley R."/>
            <person name="Salamov A.A."/>
            <person name="Brown D.W."/>
            <person name="Nagy L.G."/>
            <person name="Floudas D."/>
            <person name="Held B.W."/>
            <person name="Levasseur A."/>
            <person name="Lombard V."/>
            <person name="Morin E."/>
            <person name="Otillar R."/>
            <person name="Lindquist E.A."/>
            <person name="Sun H."/>
            <person name="LaButti K.M."/>
            <person name="Schmutz J."/>
            <person name="Jabbour D."/>
            <person name="Luo H."/>
            <person name="Baker S.E."/>
            <person name="Pisabarro A.G."/>
            <person name="Walton J.D."/>
            <person name="Blanchette R.A."/>
            <person name="Henrissat B."/>
            <person name="Martin F."/>
            <person name="Cullen D."/>
            <person name="Hibbett D.S."/>
            <person name="Grigoriev I.V."/>
        </authorList>
    </citation>
    <scope>NUCLEOTIDE SEQUENCE [LARGE SCALE GENOMIC DNA]</scope>
    <source>
        <strain evidence="2">CBS 339.88</strain>
    </source>
</reference>
<dbReference type="HOGENOM" id="CLU_2133691_0_0_1"/>
<dbReference type="AlphaFoldDB" id="A0A067SR67"/>
<accession>A0A067SR67</accession>